<dbReference type="Proteomes" id="UP000499080">
    <property type="component" value="Unassembled WGS sequence"/>
</dbReference>
<protein>
    <submittedName>
        <fullName evidence="2">Uncharacterized protein</fullName>
    </submittedName>
</protein>
<keyword evidence="3" id="KW-1185">Reference proteome</keyword>
<evidence type="ECO:0000256" key="1">
    <source>
        <dbReference type="SAM" id="MobiDB-lite"/>
    </source>
</evidence>
<dbReference type="AlphaFoldDB" id="A0A4Y2Q1V7"/>
<organism evidence="2 3">
    <name type="scientific">Araneus ventricosus</name>
    <name type="common">Orbweaver spider</name>
    <name type="synonym">Epeira ventricosa</name>
    <dbReference type="NCBI Taxonomy" id="182803"/>
    <lineage>
        <taxon>Eukaryota</taxon>
        <taxon>Metazoa</taxon>
        <taxon>Ecdysozoa</taxon>
        <taxon>Arthropoda</taxon>
        <taxon>Chelicerata</taxon>
        <taxon>Arachnida</taxon>
        <taxon>Araneae</taxon>
        <taxon>Araneomorphae</taxon>
        <taxon>Entelegynae</taxon>
        <taxon>Araneoidea</taxon>
        <taxon>Araneidae</taxon>
        <taxon>Araneus</taxon>
    </lineage>
</organism>
<gene>
    <name evidence="2" type="ORF">AVEN_27593_1</name>
</gene>
<reference evidence="2 3" key="1">
    <citation type="journal article" date="2019" name="Sci. Rep.">
        <title>Orb-weaving spider Araneus ventricosus genome elucidates the spidroin gene catalogue.</title>
        <authorList>
            <person name="Kono N."/>
            <person name="Nakamura H."/>
            <person name="Ohtoshi R."/>
            <person name="Moran D.A.P."/>
            <person name="Shinohara A."/>
            <person name="Yoshida Y."/>
            <person name="Fujiwara M."/>
            <person name="Mori M."/>
            <person name="Tomita M."/>
            <person name="Arakawa K."/>
        </authorList>
    </citation>
    <scope>NUCLEOTIDE SEQUENCE [LARGE SCALE GENOMIC DNA]</scope>
</reference>
<name>A0A4Y2Q1V7_ARAVE</name>
<feature type="region of interest" description="Disordered" evidence="1">
    <location>
        <begin position="47"/>
        <end position="86"/>
    </location>
</feature>
<comment type="caution">
    <text evidence="2">The sequence shown here is derived from an EMBL/GenBank/DDBJ whole genome shotgun (WGS) entry which is preliminary data.</text>
</comment>
<evidence type="ECO:0000313" key="2">
    <source>
        <dbReference type="EMBL" id="GBN58138.1"/>
    </source>
</evidence>
<evidence type="ECO:0000313" key="3">
    <source>
        <dbReference type="Proteomes" id="UP000499080"/>
    </source>
</evidence>
<accession>A0A4Y2Q1V7</accession>
<sequence length="106" mass="12293">MKLNHGCEKKFELHYRKCSKFLPSIHQKPGFTTEFSDPFKLDRHGAHGAGLYRTYPHHSSDRGGPSHGRYDPRSHPHGFLPLGHGRRYTRNIYHRSRLQDSRSVGT</sequence>
<dbReference type="EMBL" id="BGPR01012875">
    <property type="protein sequence ID" value="GBN58138.1"/>
    <property type="molecule type" value="Genomic_DNA"/>
</dbReference>
<proteinExistence type="predicted"/>